<dbReference type="InterPro" id="IPR025101">
    <property type="entry name" value="DUF4012"/>
</dbReference>
<dbReference type="RefSeq" id="WP_151729661.1">
    <property type="nucleotide sequence ID" value="NZ_BKZV01000006.1"/>
</dbReference>
<accession>A0A5J4KFB4</accession>
<name>A0A5J4KFB4_9CHLR</name>
<feature type="compositionally biased region" description="Basic and acidic residues" evidence="1">
    <location>
        <begin position="314"/>
        <end position="335"/>
    </location>
</feature>
<dbReference type="Proteomes" id="UP000334820">
    <property type="component" value="Unassembled WGS sequence"/>
</dbReference>
<evidence type="ECO:0000313" key="3">
    <source>
        <dbReference type="EMBL" id="GER85129.1"/>
    </source>
</evidence>
<keyword evidence="4" id="KW-1185">Reference proteome</keyword>
<keyword evidence="2" id="KW-0472">Membrane</keyword>
<evidence type="ECO:0000256" key="1">
    <source>
        <dbReference type="SAM" id="MobiDB-lite"/>
    </source>
</evidence>
<feature type="transmembrane region" description="Helical" evidence="2">
    <location>
        <begin position="432"/>
        <end position="456"/>
    </location>
</feature>
<keyword evidence="2" id="KW-1133">Transmembrane helix</keyword>
<feature type="region of interest" description="Disordered" evidence="1">
    <location>
        <begin position="312"/>
        <end position="335"/>
    </location>
</feature>
<feature type="region of interest" description="Disordered" evidence="1">
    <location>
        <begin position="106"/>
        <end position="300"/>
    </location>
</feature>
<reference evidence="3 4" key="1">
    <citation type="journal article" date="2019" name="Int. J. Syst. Evol. Microbiol.">
        <title>Thermogemmatispora aurantia sp. nov. and Thermogemmatispora argillosa sp. nov., within the class Ktedonobacteria, and emended description of the genus Thermogemmatispora.</title>
        <authorList>
            <person name="Zheng Y."/>
            <person name="Wang C.M."/>
            <person name="Sakai Y."/>
            <person name="Abe K."/>
            <person name="Yokota A."/>
            <person name="Yabe S."/>
        </authorList>
    </citation>
    <scope>NUCLEOTIDE SEQUENCE [LARGE SCALE GENOMIC DNA]</scope>
    <source>
        <strain evidence="3 4">A1-2</strain>
    </source>
</reference>
<protein>
    <recommendedName>
        <fullName evidence="5">DUF4012 domain-containing protein</fullName>
    </recommendedName>
</protein>
<gene>
    <name evidence="3" type="ORF">KTAU_37650</name>
</gene>
<evidence type="ECO:0000313" key="4">
    <source>
        <dbReference type="Proteomes" id="UP000334820"/>
    </source>
</evidence>
<evidence type="ECO:0008006" key="5">
    <source>
        <dbReference type="Google" id="ProtNLM"/>
    </source>
</evidence>
<proteinExistence type="predicted"/>
<feature type="region of interest" description="Disordered" evidence="1">
    <location>
        <begin position="979"/>
        <end position="1003"/>
    </location>
</feature>
<comment type="caution">
    <text evidence="3">The sequence shown here is derived from an EMBL/GenBank/DDBJ whole genome shotgun (WGS) entry which is preliminary data.</text>
</comment>
<feature type="compositionally biased region" description="Basic and acidic residues" evidence="1">
    <location>
        <begin position="213"/>
        <end position="246"/>
    </location>
</feature>
<keyword evidence="2" id="KW-0812">Transmembrane</keyword>
<dbReference type="Pfam" id="PF13196">
    <property type="entry name" value="DUF4012"/>
    <property type="match status" value="1"/>
</dbReference>
<sequence>MPGVRAASSPPRPRRDDLAAWAEADLSSLGEREKQRYEQRKNAVIDYYTTDRSIEEITQQYRLSWQTLERLLEKCLKRHPDGRLWGFRALLPGSLVEESVEAPLTSVPAPVPGAQEKPSAEQSEGERRTNGTGRTPSAAVGGETTSADELAEGEEPTARLEVVRGVRTQRQPDTLGAIAAGQGEAHPADQDQNGHKRRPFSLSDEEPLASAEGDNHPRPAERADHEQAAAEEGERGERAQERRVEAGEEEEQTPTIPLEGPEKEEETPTIPLLEGEQATQEPVPAQGDVSARGLAEAPTRSLEAEIAEAPETIAGKEPEQQRGTEAERVASEEKLSPEIDELPTTLLDERMLPAPLQEEAEIALFPGCESGLVNLATVPTTILPLAPGQAREKKRLPPAIAERRLTQQLRRLRGRRRERTQVQRKRHRFRTYVTLAILVALIIGLLPPVGAALAAYSAYSNVKGLAEDGVKHLMNVKDLLTLDKNNPLAALEADKLQRAQQEFRQAGSDFLQLQQLVDRDDVREAIQRFAPEYASSLDMARHLVQVALDVSRMGDEMSDVGLLAASIIHGSPLTTSSNAKPLLTAQDVATVQGSLVHALYYIDDIEQQMRSVDLKQLPMLNVHQREQIASIVKVLPEVQKQINQVQQLIPLASWLLGVDGHRRYLLQTMDNAELRPGGGFTGQYGVVDVQNGIVGSLALRDVAKLDYAGNGFQMGRQAPPGYSWMHMGNFGLRDSNVSGDYPTTARINIQVFQDEGGGPVDGDIAFTPTFIAHILDVTGPIVVKDYGETITSQNLADRLHYYQQDPAGIARQEQVTGQGLHDARKAFTSLVAKLLLDKVRHLPVSKLLDIVKGAVRDIQARDLELYFTNPAVEAWLVQQGYSGAINSFKSVDGFHVVQANISVNKASQYVHSTFQDNITLDAQGGATHDLTIILEYDQRGPVYGFDAYTDYIRVYAPEGAQLLDGGGFDSGQPVCSASTGIPKATTGTTSTSSKPPATGSKCDSYNYIPPDGSRYCPSGNYALGPRYQNPPVDSVGPPTALQSDLPGRAMWGGLTVTPKNCTSYIRLSWYVPHAHINLKNPADIYSVLVGKQGGMVPTVDITIDATALHLKGVSTLHYHSDIHKDQVITLKGPQTATKTAPKAASNASAQSSSTVAAASSTTVNLLLAQLAVAPAPATTWRRR</sequence>
<dbReference type="AlphaFoldDB" id="A0A5J4KFB4"/>
<dbReference type="EMBL" id="BKZV01000006">
    <property type="protein sequence ID" value="GER85129.1"/>
    <property type="molecule type" value="Genomic_DNA"/>
</dbReference>
<feature type="compositionally biased region" description="Low complexity" evidence="1">
    <location>
        <begin position="979"/>
        <end position="1001"/>
    </location>
</feature>
<organism evidence="3 4">
    <name type="scientific">Thermogemmatispora aurantia</name>
    <dbReference type="NCBI Taxonomy" id="2045279"/>
    <lineage>
        <taxon>Bacteria</taxon>
        <taxon>Bacillati</taxon>
        <taxon>Chloroflexota</taxon>
        <taxon>Ktedonobacteria</taxon>
        <taxon>Thermogemmatisporales</taxon>
        <taxon>Thermogemmatisporaceae</taxon>
        <taxon>Thermogemmatispora</taxon>
    </lineage>
</organism>
<evidence type="ECO:0000256" key="2">
    <source>
        <dbReference type="SAM" id="Phobius"/>
    </source>
</evidence>